<dbReference type="AlphaFoldDB" id="A0A5N6R2D8"/>
<evidence type="ECO:0000256" key="7">
    <source>
        <dbReference type="ARBA" id="ARBA00022989"/>
    </source>
</evidence>
<dbReference type="GO" id="GO:0012505">
    <property type="term" value="C:endomembrane system"/>
    <property type="evidence" value="ECO:0007669"/>
    <property type="project" value="UniProtKB-SubCell"/>
</dbReference>
<comment type="similarity">
    <text evidence="2 9">Belongs to the SWEET sugar transporter family.</text>
</comment>
<sequence>MVSTEAARMTAGVIGNIVSFFLLLSPLPTFVQIWKKGSAEHYSPAPYLATLLKCMVWTLYGLPMVHPNSTLVLTINGSGTAIELTYIVLFFIFSNRKMRLGVFLSLLVELIFISVLTTLVLTLTHSHKERSLIVGIISILFSAMVYASPLMLLCVVQKMVLTTRSVEYMPFFLSFACFLSGLTWSTYSLIQFDLFILVPSVVGVVFSMAQLILYAAFYKSTKRQIAEREGKAGQVNLLELVENGAESKKVGGAP</sequence>
<comment type="caution">
    <text evidence="9">Lacks conserved residue(s) required for the propagation of feature annotation.</text>
</comment>
<dbReference type="GO" id="GO:0051260">
    <property type="term" value="P:protein homooligomerization"/>
    <property type="evidence" value="ECO:0007669"/>
    <property type="project" value="UniProtKB-ARBA"/>
</dbReference>
<keyword evidence="7 9" id="KW-1133">Transmembrane helix</keyword>
<evidence type="ECO:0000256" key="2">
    <source>
        <dbReference type="ARBA" id="ARBA00007809"/>
    </source>
</evidence>
<comment type="subcellular location">
    <subcellularLocation>
        <location evidence="1">Endomembrane system</location>
        <topology evidence="1">Multi-pass membrane protein</topology>
    </subcellularLocation>
</comment>
<feature type="transmembrane region" description="Helical" evidence="9">
    <location>
        <begin position="100"/>
        <end position="121"/>
    </location>
</feature>
<evidence type="ECO:0000256" key="5">
    <source>
        <dbReference type="ARBA" id="ARBA00022692"/>
    </source>
</evidence>
<evidence type="ECO:0000313" key="11">
    <source>
        <dbReference type="Proteomes" id="UP000327013"/>
    </source>
</evidence>
<dbReference type="GO" id="GO:0016020">
    <property type="term" value="C:membrane"/>
    <property type="evidence" value="ECO:0007669"/>
    <property type="project" value="InterPro"/>
</dbReference>
<dbReference type="FunFam" id="1.20.1280.290:FF:000002">
    <property type="entry name" value="Bidirectional sugar transporter SWEET"/>
    <property type="match status" value="1"/>
</dbReference>
<dbReference type="OrthoDB" id="409725at2759"/>
<evidence type="ECO:0000256" key="9">
    <source>
        <dbReference type="RuleBase" id="RU910715"/>
    </source>
</evidence>
<keyword evidence="4 9" id="KW-0762">Sugar transport</keyword>
<organism evidence="10 11">
    <name type="scientific">Carpinus fangiana</name>
    <dbReference type="NCBI Taxonomy" id="176857"/>
    <lineage>
        <taxon>Eukaryota</taxon>
        <taxon>Viridiplantae</taxon>
        <taxon>Streptophyta</taxon>
        <taxon>Embryophyta</taxon>
        <taxon>Tracheophyta</taxon>
        <taxon>Spermatophyta</taxon>
        <taxon>Magnoliopsida</taxon>
        <taxon>eudicotyledons</taxon>
        <taxon>Gunneridae</taxon>
        <taxon>Pentapetalae</taxon>
        <taxon>rosids</taxon>
        <taxon>fabids</taxon>
        <taxon>Fagales</taxon>
        <taxon>Betulaceae</taxon>
        <taxon>Carpinus</taxon>
    </lineage>
</organism>
<feature type="transmembrane region" description="Helical" evidence="9">
    <location>
        <begin position="196"/>
        <end position="218"/>
    </location>
</feature>
<gene>
    <name evidence="10" type="ORF">FH972_011967</name>
</gene>
<keyword evidence="3 9" id="KW-0813">Transport</keyword>
<feature type="transmembrane region" description="Helical" evidence="9">
    <location>
        <begin position="133"/>
        <end position="156"/>
    </location>
</feature>
<evidence type="ECO:0000256" key="3">
    <source>
        <dbReference type="ARBA" id="ARBA00022448"/>
    </source>
</evidence>
<dbReference type="FunFam" id="1.20.1280.290:FF:000001">
    <property type="entry name" value="Bidirectional sugar transporter SWEET"/>
    <property type="match status" value="1"/>
</dbReference>
<name>A0A5N6R2D8_9ROSI</name>
<keyword evidence="8 9" id="KW-0472">Membrane</keyword>
<protein>
    <recommendedName>
        <fullName evidence="9">Bidirectional sugar transporter SWEET</fullName>
    </recommendedName>
</protein>
<keyword evidence="6" id="KW-0677">Repeat</keyword>
<keyword evidence="5 9" id="KW-0812">Transmembrane</keyword>
<dbReference type="Proteomes" id="UP000327013">
    <property type="component" value="Chromosome 5"/>
</dbReference>
<dbReference type="InterPro" id="IPR004316">
    <property type="entry name" value="SWEET_rpt"/>
</dbReference>
<evidence type="ECO:0000256" key="8">
    <source>
        <dbReference type="ARBA" id="ARBA00023136"/>
    </source>
</evidence>
<accession>A0A5N6R2D8</accession>
<proteinExistence type="inferred from homology"/>
<dbReference type="Gene3D" id="1.20.1280.290">
    <property type="match status" value="2"/>
</dbReference>
<keyword evidence="11" id="KW-1185">Reference proteome</keyword>
<feature type="transmembrane region" description="Helical" evidence="9">
    <location>
        <begin position="71"/>
        <end position="93"/>
    </location>
</feature>
<reference evidence="10 11" key="1">
    <citation type="submission" date="2019-06" db="EMBL/GenBank/DDBJ databases">
        <title>A chromosomal-level reference genome of Carpinus fangiana (Coryloideae, Betulaceae).</title>
        <authorList>
            <person name="Yang X."/>
            <person name="Wang Z."/>
            <person name="Zhang L."/>
            <person name="Hao G."/>
            <person name="Liu J."/>
            <person name="Yang Y."/>
        </authorList>
    </citation>
    <scope>NUCLEOTIDE SEQUENCE [LARGE SCALE GENOMIC DNA]</scope>
    <source>
        <strain evidence="10">Cfa_2016G</strain>
        <tissue evidence="10">Leaf</tissue>
    </source>
</reference>
<dbReference type="Pfam" id="PF03083">
    <property type="entry name" value="MtN3_slv"/>
    <property type="match status" value="2"/>
</dbReference>
<evidence type="ECO:0000256" key="1">
    <source>
        <dbReference type="ARBA" id="ARBA00004127"/>
    </source>
</evidence>
<dbReference type="EMBL" id="CM017325">
    <property type="protein sequence ID" value="KAE8055106.1"/>
    <property type="molecule type" value="Genomic_DNA"/>
</dbReference>
<feature type="transmembrane region" description="Helical" evidence="9">
    <location>
        <begin position="6"/>
        <end position="24"/>
    </location>
</feature>
<dbReference type="PANTHER" id="PTHR10791:SF130">
    <property type="entry name" value="BIDIRECTIONAL SUGAR TRANSPORTER SWEET6-RELATED"/>
    <property type="match status" value="1"/>
</dbReference>
<dbReference type="InterPro" id="IPR047664">
    <property type="entry name" value="SWEET"/>
</dbReference>
<evidence type="ECO:0000256" key="4">
    <source>
        <dbReference type="ARBA" id="ARBA00022597"/>
    </source>
</evidence>
<comment type="function">
    <text evidence="9">Mediates both low-affinity uptake and efflux of sugar across the membrane.</text>
</comment>
<dbReference type="PANTHER" id="PTHR10791">
    <property type="entry name" value="RAG1-ACTIVATING PROTEIN 1"/>
    <property type="match status" value="1"/>
</dbReference>
<evidence type="ECO:0000313" key="10">
    <source>
        <dbReference type="EMBL" id="KAE8055106.1"/>
    </source>
</evidence>
<dbReference type="GO" id="GO:0051119">
    <property type="term" value="F:sugar transmembrane transporter activity"/>
    <property type="evidence" value="ECO:0007669"/>
    <property type="project" value="InterPro"/>
</dbReference>
<feature type="transmembrane region" description="Helical" evidence="9">
    <location>
        <begin position="168"/>
        <end position="190"/>
    </location>
</feature>
<evidence type="ECO:0000256" key="6">
    <source>
        <dbReference type="ARBA" id="ARBA00022737"/>
    </source>
</evidence>